<reference evidence="1" key="2">
    <citation type="submission" date="2020-11" db="EMBL/GenBank/DDBJ databases">
        <authorList>
            <person name="McCartney M.A."/>
            <person name="Auch B."/>
            <person name="Kono T."/>
            <person name="Mallez S."/>
            <person name="Becker A."/>
            <person name="Gohl D.M."/>
            <person name="Silverstein K.A.T."/>
            <person name="Koren S."/>
            <person name="Bechman K.B."/>
            <person name="Herman A."/>
            <person name="Abrahante J.E."/>
            <person name="Garbe J."/>
        </authorList>
    </citation>
    <scope>NUCLEOTIDE SEQUENCE</scope>
    <source>
        <strain evidence="1">Duluth1</strain>
        <tissue evidence="1">Whole animal</tissue>
    </source>
</reference>
<name>A0A9D4D953_DREPO</name>
<accession>A0A9D4D953</accession>
<keyword evidence="2" id="KW-1185">Reference proteome</keyword>
<organism evidence="1 2">
    <name type="scientific">Dreissena polymorpha</name>
    <name type="common">Zebra mussel</name>
    <name type="synonym">Mytilus polymorpha</name>
    <dbReference type="NCBI Taxonomy" id="45954"/>
    <lineage>
        <taxon>Eukaryota</taxon>
        <taxon>Metazoa</taxon>
        <taxon>Spiralia</taxon>
        <taxon>Lophotrochozoa</taxon>
        <taxon>Mollusca</taxon>
        <taxon>Bivalvia</taxon>
        <taxon>Autobranchia</taxon>
        <taxon>Heteroconchia</taxon>
        <taxon>Euheterodonta</taxon>
        <taxon>Imparidentia</taxon>
        <taxon>Neoheterodontei</taxon>
        <taxon>Myida</taxon>
        <taxon>Dreissenoidea</taxon>
        <taxon>Dreissenidae</taxon>
        <taxon>Dreissena</taxon>
    </lineage>
</organism>
<sequence length="81" mass="9484">MANMLISEVLPEVIRLVVVVISVLYQRLGSSLFSLQTFSKNTQETITPLDPDMRYLLHQQDFKVFYMLQEIQSVYRMQGEI</sequence>
<protein>
    <submittedName>
        <fullName evidence="1">Uncharacterized protein</fullName>
    </submittedName>
</protein>
<gene>
    <name evidence="1" type="ORF">DPMN_048206</name>
</gene>
<dbReference type="AlphaFoldDB" id="A0A9D4D953"/>
<dbReference type="Proteomes" id="UP000828390">
    <property type="component" value="Unassembled WGS sequence"/>
</dbReference>
<evidence type="ECO:0000313" key="1">
    <source>
        <dbReference type="EMBL" id="KAH3741481.1"/>
    </source>
</evidence>
<dbReference type="EMBL" id="JAIWYP010000011">
    <property type="protein sequence ID" value="KAH3741481.1"/>
    <property type="molecule type" value="Genomic_DNA"/>
</dbReference>
<evidence type="ECO:0000313" key="2">
    <source>
        <dbReference type="Proteomes" id="UP000828390"/>
    </source>
</evidence>
<proteinExistence type="predicted"/>
<reference evidence="1" key="1">
    <citation type="journal article" date="2019" name="bioRxiv">
        <title>The Genome of the Zebra Mussel, Dreissena polymorpha: A Resource for Invasive Species Research.</title>
        <authorList>
            <person name="McCartney M.A."/>
            <person name="Auch B."/>
            <person name="Kono T."/>
            <person name="Mallez S."/>
            <person name="Zhang Y."/>
            <person name="Obille A."/>
            <person name="Becker A."/>
            <person name="Abrahante J.E."/>
            <person name="Garbe J."/>
            <person name="Badalamenti J.P."/>
            <person name="Herman A."/>
            <person name="Mangelson H."/>
            <person name="Liachko I."/>
            <person name="Sullivan S."/>
            <person name="Sone E.D."/>
            <person name="Koren S."/>
            <person name="Silverstein K.A.T."/>
            <person name="Beckman K.B."/>
            <person name="Gohl D.M."/>
        </authorList>
    </citation>
    <scope>NUCLEOTIDE SEQUENCE</scope>
    <source>
        <strain evidence="1">Duluth1</strain>
        <tissue evidence="1">Whole animal</tissue>
    </source>
</reference>
<comment type="caution">
    <text evidence="1">The sequence shown here is derived from an EMBL/GenBank/DDBJ whole genome shotgun (WGS) entry which is preliminary data.</text>
</comment>